<dbReference type="Gene3D" id="3.30.160.60">
    <property type="entry name" value="Classic Zinc Finger"/>
    <property type="match status" value="1"/>
</dbReference>
<evidence type="ECO:0000313" key="12">
    <source>
        <dbReference type="Proteomes" id="UP000316079"/>
    </source>
</evidence>
<dbReference type="GO" id="GO:0045087">
    <property type="term" value="P:innate immune response"/>
    <property type="evidence" value="ECO:0007669"/>
    <property type="project" value="UniProtKB-KW"/>
</dbReference>
<dbReference type="CDD" id="cd13733">
    <property type="entry name" value="SPRY_PRY_C-I_1"/>
    <property type="match status" value="1"/>
</dbReference>
<dbReference type="GO" id="GO:0016567">
    <property type="term" value="P:protein ubiquitination"/>
    <property type="evidence" value="ECO:0007669"/>
    <property type="project" value="InterPro"/>
</dbReference>
<dbReference type="InterPro" id="IPR043136">
    <property type="entry name" value="B30.2/SPRY_sf"/>
</dbReference>
<accession>A0A553R574</accession>
<evidence type="ECO:0000259" key="8">
    <source>
        <dbReference type="PROSITE" id="PS50089"/>
    </source>
</evidence>
<evidence type="ECO:0000256" key="7">
    <source>
        <dbReference type="SAM" id="Coils"/>
    </source>
</evidence>
<dbReference type="GO" id="GO:0008270">
    <property type="term" value="F:zinc ion binding"/>
    <property type="evidence" value="ECO:0007669"/>
    <property type="project" value="UniProtKB-KW"/>
</dbReference>
<dbReference type="Proteomes" id="UP000316079">
    <property type="component" value="Unassembled WGS sequence"/>
</dbReference>
<dbReference type="InterPro" id="IPR003877">
    <property type="entry name" value="SPRY_dom"/>
</dbReference>
<keyword evidence="3 6" id="KW-0863">Zinc-finger</keyword>
<dbReference type="AlphaFoldDB" id="A0A553R574"/>
<evidence type="ECO:0000256" key="4">
    <source>
        <dbReference type="ARBA" id="ARBA00022833"/>
    </source>
</evidence>
<dbReference type="EMBL" id="SRMA01025234">
    <property type="protein sequence ID" value="TRY97330.1"/>
    <property type="molecule type" value="Genomic_DNA"/>
</dbReference>
<keyword evidence="7" id="KW-0175">Coiled coil</keyword>
<dbReference type="SUPFAM" id="SSF49899">
    <property type="entry name" value="Concanavalin A-like lectins/glucanases"/>
    <property type="match status" value="1"/>
</dbReference>
<evidence type="ECO:0000259" key="10">
    <source>
        <dbReference type="PROSITE" id="PS50188"/>
    </source>
</evidence>
<evidence type="ECO:0000256" key="1">
    <source>
        <dbReference type="ARBA" id="ARBA00022588"/>
    </source>
</evidence>
<dbReference type="PRINTS" id="PR01407">
    <property type="entry name" value="BUTYPHLNCDUF"/>
</dbReference>
<dbReference type="OrthoDB" id="6270329at2759"/>
<dbReference type="InterPro" id="IPR000315">
    <property type="entry name" value="Znf_B-box"/>
</dbReference>
<dbReference type="PROSITE" id="PS50119">
    <property type="entry name" value="ZF_BBOX"/>
    <property type="match status" value="1"/>
</dbReference>
<feature type="coiled-coil region" evidence="7">
    <location>
        <begin position="202"/>
        <end position="290"/>
    </location>
</feature>
<dbReference type="InterPro" id="IPR001841">
    <property type="entry name" value="Znf_RING"/>
</dbReference>
<keyword evidence="1" id="KW-0399">Innate immunity</keyword>
<evidence type="ECO:0000256" key="6">
    <source>
        <dbReference type="PROSITE-ProRule" id="PRU00024"/>
    </source>
</evidence>
<dbReference type="Gene3D" id="2.60.120.920">
    <property type="match status" value="1"/>
</dbReference>
<dbReference type="CDD" id="cd19769">
    <property type="entry name" value="Bbox2_TRIM16-like"/>
    <property type="match status" value="1"/>
</dbReference>
<keyword evidence="12" id="KW-1185">Reference proteome</keyword>
<evidence type="ECO:0000256" key="5">
    <source>
        <dbReference type="ARBA" id="ARBA00022859"/>
    </source>
</evidence>
<feature type="domain" description="B box-type" evidence="9">
    <location>
        <begin position="136"/>
        <end position="176"/>
    </location>
</feature>
<dbReference type="Pfam" id="PF13445">
    <property type="entry name" value="zf-RING_UBOX"/>
    <property type="match status" value="1"/>
</dbReference>
<dbReference type="InterPro" id="IPR058030">
    <property type="entry name" value="TRIM8/14/16/25/29/45/65_CC"/>
</dbReference>
<dbReference type="Pfam" id="PF00622">
    <property type="entry name" value="SPRY"/>
    <property type="match status" value="1"/>
</dbReference>
<protein>
    <recommendedName>
        <fullName evidence="13">E3 ubiquitin-protein ligase TRIM39-like</fullName>
    </recommendedName>
</protein>
<evidence type="ECO:0008006" key="13">
    <source>
        <dbReference type="Google" id="ProtNLM"/>
    </source>
</evidence>
<dbReference type="InterPro" id="IPR013320">
    <property type="entry name" value="ConA-like_dom_sf"/>
</dbReference>
<dbReference type="PROSITE" id="PS50188">
    <property type="entry name" value="B302_SPRY"/>
    <property type="match status" value="1"/>
</dbReference>
<dbReference type="Gene3D" id="3.30.40.10">
    <property type="entry name" value="Zinc/RING finger domain, C3HC4 (zinc finger)"/>
    <property type="match status" value="1"/>
</dbReference>
<dbReference type="SMART" id="SM00184">
    <property type="entry name" value="RING"/>
    <property type="match status" value="1"/>
</dbReference>
<keyword evidence="4" id="KW-0862">Zinc</keyword>
<dbReference type="GO" id="GO:0005737">
    <property type="term" value="C:cytoplasm"/>
    <property type="evidence" value="ECO:0007669"/>
    <property type="project" value="UniProtKB-ARBA"/>
</dbReference>
<dbReference type="PANTHER" id="PTHR25465:SF32">
    <property type="entry name" value="BLOODTHIRSTY-RELATED GENE FAMILY, MEMBER 16 ISOFORM X1-RELATED"/>
    <property type="match status" value="1"/>
</dbReference>
<dbReference type="InterPro" id="IPR006574">
    <property type="entry name" value="PRY"/>
</dbReference>
<dbReference type="InterPro" id="IPR001870">
    <property type="entry name" value="B30.2/SPRY"/>
</dbReference>
<dbReference type="Pfam" id="PF00643">
    <property type="entry name" value="zf-B_box"/>
    <property type="match status" value="1"/>
</dbReference>
<dbReference type="InterPro" id="IPR003613">
    <property type="entry name" value="Ubox_domain"/>
</dbReference>
<dbReference type="Gene3D" id="4.10.830.40">
    <property type="match status" value="1"/>
</dbReference>
<dbReference type="InterPro" id="IPR003879">
    <property type="entry name" value="Butyrophylin_SPRY"/>
</dbReference>
<keyword evidence="5" id="KW-0391">Immunity</keyword>
<dbReference type="SMART" id="SM00336">
    <property type="entry name" value="BBOX"/>
    <property type="match status" value="2"/>
</dbReference>
<evidence type="ECO:0000256" key="2">
    <source>
        <dbReference type="ARBA" id="ARBA00022723"/>
    </source>
</evidence>
<name>A0A553R574_9TELE</name>
<proteinExistence type="predicted"/>
<dbReference type="Pfam" id="PF13765">
    <property type="entry name" value="PRY"/>
    <property type="match status" value="1"/>
</dbReference>
<dbReference type="SUPFAM" id="SSF57850">
    <property type="entry name" value="RING/U-box"/>
    <property type="match status" value="1"/>
</dbReference>
<sequence length="616" mass="70349">MSSSRDPLSEELRCSVCLDVFMDPVTIPCGHSFCQSCLKQFWDTGDNCFCPFCKETFKQRPELKINTALREVAQLFMKKPGLNNPEVLCDFCDERKQEALKSCLVCQSSFCGTHLEPHLRIPRLKKHKLIKAVERIEDYICQEHDRALELYCRDDQMFLCQMCAFSDHKNHNAVSLAEENQQKKTQVITLQTEVQKMIQDRMKAVQDIKRAAEQRKQNIEEEKAESLEIFSALIRSIESCQTELLEMMEQKQRAEEKQNEELIEDLERDISELRRRNAELEKLSQTEDQLQLIRVSPLLHKPFSFKTSSEIRIDPRLTVGTLRRALTPLLETLEEKLVETELQKMKTFAVDVTLDPETAHPVLFLSDDGKQVSYRGVELHLPENPKRFDECACVLGKEGFCSGRFYFEVQVKDKMNWSLGVVRESVERKGDVNLSPEEDIWGILRDDNAAPIVVLGVFVDYEEGVVSFYDVESKSHIHSFTGQTFTEKLYPYFSPDINEDGENSAPLIITAPKADREFFIGSPGGGLGWFLERWESSIHSPNSAQAPTLLDLKGVYSGDADGTVMKDRFLSDAGWKVVPASEWHKAGTPGLDFAGNGARRYEDIGWGGEPMRLMVM</sequence>
<dbReference type="SMART" id="SM00449">
    <property type="entry name" value="SPRY"/>
    <property type="match status" value="1"/>
</dbReference>
<dbReference type="STRING" id="623744.A0A553R574"/>
<dbReference type="SMART" id="SM00589">
    <property type="entry name" value="PRY"/>
    <property type="match status" value="1"/>
</dbReference>
<dbReference type="InterPro" id="IPR051051">
    <property type="entry name" value="E3_ubiq-ligase_TRIM/RNF"/>
</dbReference>
<comment type="caution">
    <text evidence="11">The sequence shown here is derived from an EMBL/GenBank/DDBJ whole genome shotgun (WGS) entry which is preliminary data.</text>
</comment>
<dbReference type="InterPro" id="IPR017907">
    <property type="entry name" value="Znf_RING_CS"/>
</dbReference>
<dbReference type="InterPro" id="IPR027370">
    <property type="entry name" value="Znf-RING_euk"/>
</dbReference>
<dbReference type="SMART" id="SM00504">
    <property type="entry name" value="Ubox"/>
    <property type="match status" value="1"/>
</dbReference>
<dbReference type="GO" id="GO:0004842">
    <property type="term" value="F:ubiquitin-protein transferase activity"/>
    <property type="evidence" value="ECO:0007669"/>
    <property type="project" value="InterPro"/>
</dbReference>
<dbReference type="PROSITE" id="PS00518">
    <property type="entry name" value="ZF_RING_1"/>
    <property type="match status" value="1"/>
</dbReference>
<reference evidence="11 12" key="1">
    <citation type="journal article" date="2019" name="Sci. Data">
        <title>Hybrid genome assembly and annotation of Danionella translucida.</title>
        <authorList>
            <person name="Kadobianskyi M."/>
            <person name="Schulze L."/>
            <person name="Schuelke M."/>
            <person name="Judkewitz B."/>
        </authorList>
    </citation>
    <scope>NUCLEOTIDE SEQUENCE [LARGE SCALE GENOMIC DNA]</scope>
    <source>
        <strain evidence="11 12">Bolton</strain>
    </source>
</reference>
<dbReference type="SUPFAM" id="SSF57845">
    <property type="entry name" value="B-box zinc-binding domain"/>
    <property type="match status" value="1"/>
</dbReference>
<dbReference type="PANTHER" id="PTHR25465">
    <property type="entry name" value="B-BOX DOMAIN CONTAINING"/>
    <property type="match status" value="1"/>
</dbReference>
<feature type="domain" description="B30.2/SPRY" evidence="10">
    <location>
        <begin position="332"/>
        <end position="527"/>
    </location>
</feature>
<dbReference type="InterPro" id="IPR013083">
    <property type="entry name" value="Znf_RING/FYVE/PHD"/>
</dbReference>
<keyword evidence="2" id="KW-0479">Metal-binding</keyword>
<evidence type="ECO:0000259" key="9">
    <source>
        <dbReference type="PROSITE" id="PS50119"/>
    </source>
</evidence>
<feature type="domain" description="RING-type" evidence="8">
    <location>
        <begin position="14"/>
        <end position="54"/>
    </location>
</feature>
<organism evidence="11 12">
    <name type="scientific">Danionella cerebrum</name>
    <dbReference type="NCBI Taxonomy" id="2873325"/>
    <lineage>
        <taxon>Eukaryota</taxon>
        <taxon>Metazoa</taxon>
        <taxon>Chordata</taxon>
        <taxon>Craniata</taxon>
        <taxon>Vertebrata</taxon>
        <taxon>Euteleostomi</taxon>
        <taxon>Actinopterygii</taxon>
        <taxon>Neopterygii</taxon>
        <taxon>Teleostei</taxon>
        <taxon>Ostariophysi</taxon>
        <taxon>Cypriniformes</taxon>
        <taxon>Danionidae</taxon>
        <taxon>Danioninae</taxon>
        <taxon>Danionella</taxon>
    </lineage>
</organism>
<gene>
    <name evidence="11" type="ORF">DNTS_020614</name>
</gene>
<evidence type="ECO:0000256" key="3">
    <source>
        <dbReference type="ARBA" id="ARBA00022771"/>
    </source>
</evidence>
<dbReference type="FunFam" id="2.60.120.920:FF:000004">
    <property type="entry name" value="Butyrophilin subfamily 1 member A1"/>
    <property type="match status" value="1"/>
</dbReference>
<dbReference type="PROSITE" id="PS50089">
    <property type="entry name" value="ZF_RING_2"/>
    <property type="match status" value="1"/>
</dbReference>
<evidence type="ECO:0000313" key="11">
    <source>
        <dbReference type="EMBL" id="TRY97330.1"/>
    </source>
</evidence>
<dbReference type="Pfam" id="PF25600">
    <property type="entry name" value="TRIM_CC"/>
    <property type="match status" value="1"/>
</dbReference>